<keyword evidence="2" id="KW-0472">Membrane</keyword>
<feature type="compositionally biased region" description="Pro residues" evidence="1">
    <location>
        <begin position="99"/>
        <end position="110"/>
    </location>
</feature>
<reference evidence="3" key="1">
    <citation type="journal article" date="2023" name="Microbiol Resour">
        <title>Genome Sequences of Rhodoplanes serenus and Two Thermotolerant Strains, Rhodoplanes tepidamans and 'Rhodoplanes cryptolactis,' Further Refine the Genus.</title>
        <authorList>
            <person name="Rayyan A.A."/>
            <person name="Kyndt J.A."/>
        </authorList>
    </citation>
    <scope>NUCLEOTIDE SEQUENCE</scope>
    <source>
        <strain evidence="3">DSM 9987</strain>
    </source>
</reference>
<sequence length="110" mass="11540">MAEQHPRPGPDVTQIDPLMARRRVRGWPIVLGVALLAVLALMLFGFGGDRGTPRTTGTAAGPSPTTDDRLVQQPPRTGTRATGTVGGTAQPMIPGRTTPDPPPDSVPVNR</sequence>
<gene>
    <name evidence="3" type="ORF">PQJ73_27215</name>
</gene>
<feature type="compositionally biased region" description="Low complexity" evidence="1">
    <location>
        <begin position="53"/>
        <end position="65"/>
    </location>
</feature>
<dbReference type="EMBL" id="JAQQLI010000070">
    <property type="protein sequence ID" value="MDC7789388.1"/>
    <property type="molecule type" value="Genomic_DNA"/>
</dbReference>
<evidence type="ECO:0000256" key="2">
    <source>
        <dbReference type="SAM" id="Phobius"/>
    </source>
</evidence>
<feature type="transmembrane region" description="Helical" evidence="2">
    <location>
        <begin position="26"/>
        <end position="46"/>
    </location>
</feature>
<feature type="compositionally biased region" description="Low complexity" evidence="1">
    <location>
        <begin position="76"/>
        <end position="89"/>
    </location>
</feature>
<dbReference type="RefSeq" id="WP_272780214.1">
    <property type="nucleotide sequence ID" value="NZ_JAQQLI010000070.1"/>
</dbReference>
<comment type="caution">
    <text evidence="3">The sequence shown here is derived from an EMBL/GenBank/DDBJ whole genome shotgun (WGS) entry which is preliminary data.</text>
</comment>
<reference evidence="3" key="2">
    <citation type="submission" date="2023-02" db="EMBL/GenBank/DDBJ databases">
        <authorList>
            <person name="Rayyan A."/>
            <person name="Meyer T."/>
            <person name="Kyndt J.A."/>
        </authorList>
    </citation>
    <scope>NUCLEOTIDE SEQUENCE</scope>
    <source>
        <strain evidence="3">DSM 9987</strain>
    </source>
</reference>
<accession>A0ABT5JI75</accession>
<evidence type="ECO:0000313" key="4">
    <source>
        <dbReference type="Proteomes" id="UP001165652"/>
    </source>
</evidence>
<evidence type="ECO:0000256" key="1">
    <source>
        <dbReference type="SAM" id="MobiDB-lite"/>
    </source>
</evidence>
<protein>
    <submittedName>
        <fullName evidence="3">Uncharacterized protein</fullName>
    </submittedName>
</protein>
<proteinExistence type="predicted"/>
<dbReference type="Proteomes" id="UP001165652">
    <property type="component" value="Unassembled WGS sequence"/>
</dbReference>
<keyword evidence="2" id="KW-0812">Transmembrane</keyword>
<name>A0ABT5JI75_RHOTP</name>
<evidence type="ECO:0000313" key="3">
    <source>
        <dbReference type="EMBL" id="MDC7789388.1"/>
    </source>
</evidence>
<keyword evidence="4" id="KW-1185">Reference proteome</keyword>
<feature type="region of interest" description="Disordered" evidence="1">
    <location>
        <begin position="47"/>
        <end position="110"/>
    </location>
</feature>
<keyword evidence="2" id="KW-1133">Transmembrane helix</keyword>
<organism evidence="3 4">
    <name type="scientific">Rhodoplanes tepidamans</name>
    <name type="common">Rhodoplanes cryptolactis</name>
    <dbReference type="NCBI Taxonomy" id="200616"/>
    <lineage>
        <taxon>Bacteria</taxon>
        <taxon>Pseudomonadati</taxon>
        <taxon>Pseudomonadota</taxon>
        <taxon>Alphaproteobacteria</taxon>
        <taxon>Hyphomicrobiales</taxon>
        <taxon>Nitrobacteraceae</taxon>
        <taxon>Rhodoplanes</taxon>
    </lineage>
</organism>